<evidence type="ECO:0000256" key="4">
    <source>
        <dbReference type="ARBA" id="ARBA00022692"/>
    </source>
</evidence>
<proteinExistence type="inferred from homology"/>
<accession>A0ABV7RMG1</accession>
<evidence type="ECO:0000256" key="11">
    <source>
        <dbReference type="RuleBase" id="RU003357"/>
    </source>
</evidence>
<keyword evidence="2 9" id="KW-0813">Transport</keyword>
<evidence type="ECO:0000256" key="3">
    <source>
        <dbReference type="ARBA" id="ARBA00022452"/>
    </source>
</evidence>
<keyword evidence="3 9" id="KW-1134">Transmembrane beta strand</keyword>
<feature type="signal peptide" evidence="12">
    <location>
        <begin position="1"/>
        <end position="27"/>
    </location>
</feature>
<keyword evidence="6 10" id="KW-0798">TonB box</keyword>
<dbReference type="InterPro" id="IPR037066">
    <property type="entry name" value="Plug_dom_sf"/>
</dbReference>
<reference evidence="16" key="1">
    <citation type="journal article" date="2019" name="Int. J. Syst. Evol. Microbiol.">
        <title>The Global Catalogue of Microorganisms (GCM) 10K type strain sequencing project: providing services to taxonomists for standard genome sequencing and annotation.</title>
        <authorList>
            <consortium name="The Broad Institute Genomics Platform"/>
            <consortium name="The Broad Institute Genome Sequencing Center for Infectious Disease"/>
            <person name="Wu L."/>
            <person name="Ma J."/>
        </authorList>
    </citation>
    <scope>NUCLEOTIDE SEQUENCE [LARGE SCALE GENOMIC DNA]</scope>
    <source>
        <strain evidence="16">KCTC 42875</strain>
    </source>
</reference>
<evidence type="ECO:0000256" key="1">
    <source>
        <dbReference type="ARBA" id="ARBA00004571"/>
    </source>
</evidence>
<dbReference type="SUPFAM" id="SSF56935">
    <property type="entry name" value="Porins"/>
    <property type="match status" value="1"/>
</dbReference>
<comment type="similarity">
    <text evidence="9 11">Belongs to the TonB-dependent receptor family.</text>
</comment>
<evidence type="ECO:0000313" key="15">
    <source>
        <dbReference type="EMBL" id="MFC3550555.1"/>
    </source>
</evidence>
<name>A0ABV7RMG1_9GAMM</name>
<evidence type="ECO:0000256" key="6">
    <source>
        <dbReference type="ARBA" id="ARBA00023077"/>
    </source>
</evidence>
<feature type="chain" id="PRO_5046477152" evidence="12">
    <location>
        <begin position="28"/>
        <end position="986"/>
    </location>
</feature>
<dbReference type="PROSITE" id="PS00430">
    <property type="entry name" value="TONB_DEPENDENT_REC_1"/>
    <property type="match status" value="1"/>
</dbReference>
<dbReference type="InterPro" id="IPR039426">
    <property type="entry name" value="TonB-dep_rcpt-like"/>
</dbReference>
<dbReference type="Gene3D" id="2.40.170.20">
    <property type="entry name" value="TonB-dependent receptor, beta-barrel domain"/>
    <property type="match status" value="1"/>
</dbReference>
<feature type="domain" description="TonB-dependent receptor plug" evidence="14">
    <location>
        <begin position="55"/>
        <end position="180"/>
    </location>
</feature>
<evidence type="ECO:0000256" key="10">
    <source>
        <dbReference type="PROSITE-ProRule" id="PRU10143"/>
    </source>
</evidence>
<keyword evidence="8 9" id="KW-0998">Cell outer membrane</keyword>
<organism evidence="15 16">
    <name type="scientific">Lysobacter cavernae</name>
    <dbReference type="NCBI Taxonomy" id="1685901"/>
    <lineage>
        <taxon>Bacteria</taxon>
        <taxon>Pseudomonadati</taxon>
        <taxon>Pseudomonadota</taxon>
        <taxon>Gammaproteobacteria</taxon>
        <taxon>Lysobacterales</taxon>
        <taxon>Lysobacteraceae</taxon>
        <taxon>Lysobacter</taxon>
    </lineage>
</organism>
<evidence type="ECO:0000256" key="12">
    <source>
        <dbReference type="SAM" id="SignalP"/>
    </source>
</evidence>
<evidence type="ECO:0000259" key="14">
    <source>
        <dbReference type="Pfam" id="PF07715"/>
    </source>
</evidence>
<keyword evidence="16" id="KW-1185">Reference proteome</keyword>
<dbReference type="InterPro" id="IPR036942">
    <property type="entry name" value="Beta-barrel_TonB_sf"/>
</dbReference>
<comment type="subcellular location">
    <subcellularLocation>
        <location evidence="1 9">Cell outer membrane</location>
        <topology evidence="1 9">Multi-pass membrane protein</topology>
    </subcellularLocation>
</comment>
<sequence length="986" mass="106416">MKALRRQTLTKAIQWSLLLALPGVAAAQETPPASDATTLDTVQVTGTRIKKAEIESQTPVQTLTREDIERTGLTSIGDIVQELTGSGSALNTKFNSSGNFGFSPNGDGVGAGSAQVDLRHLGPKRVLVLVDGLRWVNESSASGVGAATDLNTIPLALVERIEVLEDGASSLYGSDAIAGVVNIITRRNFDGGQVTLNYGEYGEGDGTLQGVDLAWGMNTDKLNLFLGASYVDQDAVYSKDREQARFPIPGTGLSFGSSATPNGRFVFFPDTANALCPAIDHDEDPATPDRPFCNITTPNGSSFPGGVSYPNDFIGFGTANRFNFAEYNMVLTPSKRSGVFGQLRYYFNDNIHWYAKALYNRRESVNQAAPEPLFFGPDAGTGNPFADDITISGLNPHNPFGIDLISSGAGANLVLIGRRPVEGGARIFEQQVDTQYVATGLEGSFDAAERTWFWDVNAAYSKNEADQTNRGSYNIRNVNIALGDPAVCAATPGCVPLNIFGGPGTITPQMLQWIQPIVRDRSEQELTQFTANISGDLLEMWAGPLSFAGGYEFRKYEGSYQPDPITVAGFYNGVPSLPTSGEYDVNEVYVEFNVPLFKDSPFGKGLDLSLAGRYSDYSTFGGQFTPKYGLRWQVADELLFRATYAEGFRAPSIGELYGSASRADLQIDDPCLIGVDGSPATGNPANCTALGVPPGAAQSNSQISVTTGGNDQLEPETARSFTAGMVFSPAFASDVSWSQKLDFEVTFYRHAIEGAVQAIDAQTQLDLCVDTLDPLFCDGITRSSVGSINGFNNRLTNLGSIKTSGWDADVFWTLPETSFGQFKLSWQNTFVTRYDAVGAAGQVQPRTVGIEVTDSAIPDWTSTATLDWHMDRWNAAWTVRHLSELKEDCGDAASFPICSDGAIVGTDDAGDPIWAGTNKLDATTYHDIQLGYRFDWLKGLQLTGGVNNLFNEDPPICLSCSLNGYDASNYDIPDGRYFYVRADLRF</sequence>
<evidence type="ECO:0000256" key="2">
    <source>
        <dbReference type="ARBA" id="ARBA00022448"/>
    </source>
</evidence>
<dbReference type="InterPro" id="IPR010916">
    <property type="entry name" value="TonB_box_CS"/>
</dbReference>
<dbReference type="CDD" id="cd01347">
    <property type="entry name" value="ligand_gated_channel"/>
    <property type="match status" value="1"/>
</dbReference>
<dbReference type="PANTHER" id="PTHR47234:SF2">
    <property type="entry name" value="TONB-DEPENDENT RECEPTOR"/>
    <property type="match status" value="1"/>
</dbReference>
<keyword evidence="4 9" id="KW-0812">Transmembrane</keyword>
<dbReference type="PANTHER" id="PTHR47234">
    <property type="match status" value="1"/>
</dbReference>
<dbReference type="Pfam" id="PF00593">
    <property type="entry name" value="TonB_dep_Rec_b-barrel"/>
    <property type="match status" value="1"/>
</dbReference>
<dbReference type="PROSITE" id="PS52016">
    <property type="entry name" value="TONB_DEPENDENT_REC_3"/>
    <property type="match status" value="1"/>
</dbReference>
<keyword evidence="15" id="KW-0675">Receptor</keyword>
<dbReference type="InterPro" id="IPR000531">
    <property type="entry name" value="Beta-barrel_TonB"/>
</dbReference>
<dbReference type="InterPro" id="IPR012910">
    <property type="entry name" value="Plug_dom"/>
</dbReference>
<feature type="domain" description="TonB-dependent receptor-like beta-barrel" evidence="13">
    <location>
        <begin position="398"/>
        <end position="949"/>
    </location>
</feature>
<evidence type="ECO:0000256" key="7">
    <source>
        <dbReference type="ARBA" id="ARBA00023136"/>
    </source>
</evidence>
<evidence type="ECO:0000313" key="16">
    <source>
        <dbReference type="Proteomes" id="UP001595740"/>
    </source>
</evidence>
<evidence type="ECO:0000256" key="9">
    <source>
        <dbReference type="PROSITE-ProRule" id="PRU01360"/>
    </source>
</evidence>
<feature type="short sequence motif" description="TonB box" evidence="10">
    <location>
        <begin position="41"/>
        <end position="47"/>
    </location>
</feature>
<evidence type="ECO:0000256" key="5">
    <source>
        <dbReference type="ARBA" id="ARBA00022729"/>
    </source>
</evidence>
<dbReference type="Gene3D" id="2.170.130.10">
    <property type="entry name" value="TonB-dependent receptor, plug domain"/>
    <property type="match status" value="1"/>
</dbReference>
<dbReference type="Pfam" id="PF07715">
    <property type="entry name" value="Plug"/>
    <property type="match status" value="1"/>
</dbReference>
<comment type="caution">
    <text evidence="15">The sequence shown here is derived from an EMBL/GenBank/DDBJ whole genome shotgun (WGS) entry which is preliminary data.</text>
</comment>
<evidence type="ECO:0000259" key="13">
    <source>
        <dbReference type="Pfam" id="PF00593"/>
    </source>
</evidence>
<dbReference type="Proteomes" id="UP001595740">
    <property type="component" value="Unassembled WGS sequence"/>
</dbReference>
<protein>
    <submittedName>
        <fullName evidence="15">TonB-dependent receptor plug domain-containing protein</fullName>
    </submittedName>
</protein>
<keyword evidence="5 12" id="KW-0732">Signal</keyword>
<keyword evidence="7 9" id="KW-0472">Membrane</keyword>
<dbReference type="EMBL" id="JBHRXK010000002">
    <property type="protein sequence ID" value="MFC3550555.1"/>
    <property type="molecule type" value="Genomic_DNA"/>
</dbReference>
<dbReference type="RefSeq" id="WP_386758306.1">
    <property type="nucleotide sequence ID" value="NZ_JBHRXK010000002.1"/>
</dbReference>
<gene>
    <name evidence="15" type="ORF">ACFOLC_05945</name>
</gene>
<evidence type="ECO:0000256" key="8">
    <source>
        <dbReference type="ARBA" id="ARBA00023237"/>
    </source>
</evidence>